<organism evidence="1 2">
    <name type="scientific">Xylaria curta</name>
    <dbReference type="NCBI Taxonomy" id="42375"/>
    <lineage>
        <taxon>Eukaryota</taxon>
        <taxon>Fungi</taxon>
        <taxon>Dikarya</taxon>
        <taxon>Ascomycota</taxon>
        <taxon>Pezizomycotina</taxon>
        <taxon>Sordariomycetes</taxon>
        <taxon>Xylariomycetidae</taxon>
        <taxon>Xylariales</taxon>
        <taxon>Xylariaceae</taxon>
        <taxon>Xylaria</taxon>
    </lineage>
</organism>
<keyword evidence="2" id="KW-1185">Reference proteome</keyword>
<accession>A0ACC1P1K6</accession>
<evidence type="ECO:0000313" key="1">
    <source>
        <dbReference type="EMBL" id="KAJ2984565.1"/>
    </source>
</evidence>
<proteinExistence type="predicted"/>
<gene>
    <name evidence="1" type="ORF">NUW58_g5996</name>
</gene>
<evidence type="ECO:0000313" key="2">
    <source>
        <dbReference type="Proteomes" id="UP001143856"/>
    </source>
</evidence>
<name>A0ACC1P1K6_9PEZI</name>
<dbReference type="Proteomes" id="UP001143856">
    <property type="component" value="Unassembled WGS sequence"/>
</dbReference>
<reference evidence="1" key="1">
    <citation type="submission" date="2022-10" db="EMBL/GenBank/DDBJ databases">
        <title>Genome Sequence of Xylaria curta.</title>
        <authorList>
            <person name="Buettner E."/>
        </authorList>
    </citation>
    <scope>NUCLEOTIDE SEQUENCE</scope>
    <source>
        <strain evidence="1">Babe10</strain>
    </source>
</reference>
<protein>
    <submittedName>
        <fullName evidence="1">Uncharacterized protein</fullName>
    </submittedName>
</protein>
<dbReference type="EMBL" id="JAPDGR010001269">
    <property type="protein sequence ID" value="KAJ2984565.1"/>
    <property type="molecule type" value="Genomic_DNA"/>
</dbReference>
<comment type="caution">
    <text evidence="1">The sequence shown here is derived from an EMBL/GenBank/DDBJ whole genome shotgun (WGS) entry which is preliminary data.</text>
</comment>
<sequence length="1353" mass="154313">MEQSQSGKIRYTIQYHSSIPGRIPTAHPVHTVSQNEPPPELRRAHQKDGTIPVIEIVMAVDAISEGDVGSTSNILHHHVTSIRSTYMIIHSEALSQTIRDVVQFYAGQNLTGTNLIIHEPYACLMHHMTDLEHVVASDPDLTKSEHLQILMEFLRPRYHQHYTPAKARSLSVQPTAMFDDLWVVMKPGSLAYTSWNDHKIGCVIGKSIRLPPDPDDDLLERWEIDFWFLQVHWPSDQIGCTIKTAVIDRFDGEKPITSLPIYPTEFHDAKDQGRTKQRFIDRGKKVSEIFWGESMYMEYDGECMDHAKESYKGRIIVGGAYDDAVYPKHSWQFSFAPPTELMKNDPDVPVSQIELMVNPKTDHIFIRALMSFEGVAFLTTGPVGIIDDSFYSLISLTVSLDDKTRNLIWLGLEKSLNAQEGIQLHQSATKFLASSEARVVDWDDNEMTRCFKIAIALATNQTNHAEKDMVVVEDGHFKEAMNIIHGSRRFSPRGINQPGPLPRPIYFRRPLDVDSSEDSSSSSDETDAGHPKPPRENLSIKPLTEIPQHPLNLSSDSDLCIPDFNRVEWEAFQAAGGEELFRKTKFHAIDVLKGEPLIKLKDDDRKRRRRQKSAQKIVSSGSTVPDAVSHGRQVSKESEPSSAPLAERIRINSPAIIRAFAEICGEEISAPFLLFRPFRSLLYYEQEFRDLISQQENMLQEWSTPNTQTDENSENETERRVALARSEQMKCLISFIDDEIKKKKEYLMSSHCQSIPFADIPMLFSTGEAAISKDYKQVYRIIKVSCTRHRVKKRKEKTRLNFLKDESGVELEDDPVFVHCIYLDFDGKVMGPMSCIFMIQKYDGEKEVTSLPVFPLQHAKEDGLYEKLVKRGKLFFKVVGVKHMHYTGLTLKTRDDIDSQVVIDFEEAINRHPDWKPPIASVLEESSENFADPSEEPEDPVLRGFLKAKNSMRKACIKECCAREAKLLDEDVEDRRKEDYIVSQIKRATPTRLPVTIVPHDFRDIVGNNTLTDDDYLIMSYRVFGFVLRSRKWHELDMTHVFEVAALGAGEGFDELVLPAGHGDMVKSMIRQHLRDRNLSLINRDKTDVVRGKGRGLIILLHGVPGVGKTSTAGQLDQLFDYILEALADEYLPECVADLFRRPLFQITSGDLGTTAREVEDALEENFSLASRWNSILLIDEADVFLAERTKEDFVRNSLVAVFLRMMEYYAGVLFLTTNRVGVFDEAFTSRVHISLYYPPLDRKSTLQIFQKNWDRINTRYKEAGRVIDIDTAEITEFAIDYFENNREGRWNGRQIRNAFQSALALAELDASGTDDFLDESDNNRPVVLGRKSFDTVAKAYKGFIDYLKQNSQ</sequence>